<sequence length="127" mass="13803">MFKIYSLLLLSLSLPCLAIPTTNIKRNACTVGDSSVSCSETYSPYQISITIQPSHAATLSVSDETNGNTLCHADGDVKQGVACNFNDNGVDGHVRIYLDASDDVHLMVKDTKSYRGDDYNYVIYSGL</sequence>
<evidence type="ECO:0000313" key="2">
    <source>
        <dbReference type="EMBL" id="OJJ50682.1"/>
    </source>
</evidence>
<dbReference type="Proteomes" id="UP000184188">
    <property type="component" value="Unassembled WGS sequence"/>
</dbReference>
<keyword evidence="1" id="KW-0732">Signal</keyword>
<feature type="chain" id="PRO_5012679653" description="Cyanovirin-N domain-containing protein" evidence="1">
    <location>
        <begin position="19"/>
        <end position="127"/>
    </location>
</feature>
<evidence type="ECO:0008006" key="4">
    <source>
        <dbReference type="Google" id="ProtNLM"/>
    </source>
</evidence>
<feature type="signal peptide" evidence="1">
    <location>
        <begin position="1"/>
        <end position="18"/>
    </location>
</feature>
<protein>
    <recommendedName>
        <fullName evidence="4">Cyanovirin-N domain-containing protein</fullName>
    </recommendedName>
</protein>
<proteinExistence type="predicted"/>
<reference evidence="3" key="1">
    <citation type="journal article" date="2017" name="Genome Biol.">
        <title>Comparative genomics reveals high biological diversity and specific adaptations in the industrially and medically important fungal genus Aspergillus.</title>
        <authorList>
            <person name="de Vries R.P."/>
            <person name="Riley R."/>
            <person name="Wiebenga A."/>
            <person name="Aguilar-Osorio G."/>
            <person name="Amillis S."/>
            <person name="Uchima C.A."/>
            <person name="Anderluh G."/>
            <person name="Asadollahi M."/>
            <person name="Askin M."/>
            <person name="Barry K."/>
            <person name="Battaglia E."/>
            <person name="Bayram O."/>
            <person name="Benocci T."/>
            <person name="Braus-Stromeyer S.A."/>
            <person name="Caldana C."/>
            <person name="Canovas D."/>
            <person name="Cerqueira G.C."/>
            <person name="Chen F."/>
            <person name="Chen W."/>
            <person name="Choi C."/>
            <person name="Clum A."/>
            <person name="Dos Santos R.A."/>
            <person name="Damasio A.R."/>
            <person name="Diallinas G."/>
            <person name="Emri T."/>
            <person name="Fekete E."/>
            <person name="Flipphi M."/>
            <person name="Freyberg S."/>
            <person name="Gallo A."/>
            <person name="Gournas C."/>
            <person name="Habgood R."/>
            <person name="Hainaut M."/>
            <person name="Harispe M.L."/>
            <person name="Henrissat B."/>
            <person name="Hilden K.S."/>
            <person name="Hope R."/>
            <person name="Hossain A."/>
            <person name="Karabika E."/>
            <person name="Karaffa L."/>
            <person name="Karanyi Z."/>
            <person name="Krasevec N."/>
            <person name="Kuo A."/>
            <person name="Kusch H."/>
            <person name="LaButti K."/>
            <person name="Lagendijk E.L."/>
            <person name="Lapidus A."/>
            <person name="Levasseur A."/>
            <person name="Lindquist E."/>
            <person name="Lipzen A."/>
            <person name="Logrieco A.F."/>
            <person name="MacCabe A."/>
            <person name="Maekelae M.R."/>
            <person name="Malavazi I."/>
            <person name="Melin P."/>
            <person name="Meyer V."/>
            <person name="Mielnichuk N."/>
            <person name="Miskei M."/>
            <person name="Molnar A.P."/>
            <person name="Mule G."/>
            <person name="Ngan C.Y."/>
            <person name="Orejas M."/>
            <person name="Orosz E."/>
            <person name="Ouedraogo J.P."/>
            <person name="Overkamp K.M."/>
            <person name="Park H.-S."/>
            <person name="Perrone G."/>
            <person name="Piumi F."/>
            <person name="Punt P.J."/>
            <person name="Ram A.F."/>
            <person name="Ramon A."/>
            <person name="Rauscher S."/>
            <person name="Record E."/>
            <person name="Riano-Pachon D.M."/>
            <person name="Robert V."/>
            <person name="Roehrig J."/>
            <person name="Ruller R."/>
            <person name="Salamov A."/>
            <person name="Salih N.S."/>
            <person name="Samson R.A."/>
            <person name="Sandor E."/>
            <person name="Sanguinetti M."/>
            <person name="Schuetze T."/>
            <person name="Sepcic K."/>
            <person name="Shelest E."/>
            <person name="Sherlock G."/>
            <person name="Sophianopoulou V."/>
            <person name="Squina F.M."/>
            <person name="Sun H."/>
            <person name="Susca A."/>
            <person name="Todd R.B."/>
            <person name="Tsang A."/>
            <person name="Unkles S.E."/>
            <person name="van de Wiele N."/>
            <person name="van Rossen-Uffink D."/>
            <person name="Oliveira J.V."/>
            <person name="Vesth T.C."/>
            <person name="Visser J."/>
            <person name="Yu J.-H."/>
            <person name="Zhou M."/>
            <person name="Andersen M.R."/>
            <person name="Archer D.B."/>
            <person name="Baker S.E."/>
            <person name="Benoit I."/>
            <person name="Brakhage A.A."/>
            <person name="Braus G.H."/>
            <person name="Fischer R."/>
            <person name="Frisvad J.C."/>
            <person name="Goldman G.H."/>
            <person name="Houbraken J."/>
            <person name="Oakley B."/>
            <person name="Pocsi I."/>
            <person name="Scazzocchio C."/>
            <person name="Seiboth B."/>
            <person name="vanKuyk P.A."/>
            <person name="Wortman J."/>
            <person name="Dyer P.S."/>
            <person name="Grigoriev I.V."/>
        </authorList>
    </citation>
    <scope>NUCLEOTIDE SEQUENCE [LARGE SCALE GENOMIC DNA]</scope>
    <source>
        <strain evidence="3">CBS 506.65</strain>
    </source>
</reference>
<evidence type="ECO:0000313" key="3">
    <source>
        <dbReference type="Proteomes" id="UP000184188"/>
    </source>
</evidence>
<dbReference type="RefSeq" id="XP_022585192.1">
    <property type="nucleotide sequence ID" value="XM_022721531.1"/>
</dbReference>
<evidence type="ECO:0000256" key="1">
    <source>
        <dbReference type="SAM" id="SignalP"/>
    </source>
</evidence>
<name>A0A1L9SU02_9EURO</name>
<dbReference type="AlphaFoldDB" id="A0A1L9SU02"/>
<keyword evidence="3" id="KW-1185">Reference proteome</keyword>
<accession>A0A1L9SU02</accession>
<dbReference type="GeneID" id="34607996"/>
<organism evidence="2 3">
    <name type="scientific">Penicilliopsis zonata CBS 506.65</name>
    <dbReference type="NCBI Taxonomy" id="1073090"/>
    <lineage>
        <taxon>Eukaryota</taxon>
        <taxon>Fungi</taxon>
        <taxon>Dikarya</taxon>
        <taxon>Ascomycota</taxon>
        <taxon>Pezizomycotina</taxon>
        <taxon>Eurotiomycetes</taxon>
        <taxon>Eurotiomycetidae</taxon>
        <taxon>Eurotiales</taxon>
        <taxon>Aspergillaceae</taxon>
        <taxon>Penicilliopsis</taxon>
    </lineage>
</organism>
<gene>
    <name evidence="2" type="ORF">ASPZODRAFT_126607</name>
</gene>
<dbReference type="EMBL" id="KV878336">
    <property type="protein sequence ID" value="OJJ50682.1"/>
    <property type="molecule type" value="Genomic_DNA"/>
</dbReference>
<dbReference type="VEuPathDB" id="FungiDB:ASPZODRAFT_126607"/>